<accession>A0AAE4B818</accession>
<dbReference type="EC" id="2.7.7.62" evidence="14"/>
<feature type="active site" description="GMP-histidine intermediate" evidence="15">
    <location>
        <position position="51"/>
    </location>
</feature>
<evidence type="ECO:0000256" key="15">
    <source>
        <dbReference type="PIRSR" id="PIRSR006135-1"/>
    </source>
</evidence>
<comment type="similarity">
    <text evidence="7 14">Belongs to the CobU/CobP family.</text>
</comment>
<dbReference type="PANTHER" id="PTHR34848:SF1">
    <property type="entry name" value="BIFUNCTIONAL ADENOSYLCOBALAMIN BIOSYNTHESIS PROTEIN COBU"/>
    <property type="match status" value="1"/>
</dbReference>
<dbReference type="GO" id="GO:0008820">
    <property type="term" value="F:cobinamide phosphate guanylyltransferase activity"/>
    <property type="evidence" value="ECO:0007669"/>
    <property type="project" value="UniProtKB-UniRule"/>
</dbReference>
<evidence type="ECO:0000256" key="12">
    <source>
        <dbReference type="ARBA" id="ARBA00022840"/>
    </source>
</evidence>
<evidence type="ECO:0000256" key="5">
    <source>
        <dbReference type="ARBA" id="ARBA00004692"/>
    </source>
</evidence>
<dbReference type="EMBL" id="JANHAX010000007">
    <property type="protein sequence ID" value="MDQ2092151.1"/>
    <property type="molecule type" value="Genomic_DNA"/>
</dbReference>
<dbReference type="InterPro" id="IPR003203">
    <property type="entry name" value="CobU/CobP"/>
</dbReference>
<evidence type="ECO:0000256" key="16">
    <source>
        <dbReference type="PIRSR" id="PIRSR006135-2"/>
    </source>
</evidence>
<keyword evidence="11 14" id="KW-0418">Kinase</keyword>
<dbReference type="GO" id="GO:0005525">
    <property type="term" value="F:GTP binding"/>
    <property type="evidence" value="ECO:0007669"/>
    <property type="project" value="UniProtKB-UniRule"/>
</dbReference>
<comment type="caution">
    <text evidence="17">The sequence shown here is derived from an EMBL/GenBank/DDBJ whole genome shotgun (WGS) entry which is preliminary data.</text>
</comment>
<name>A0AAE4B818_9RHOB</name>
<comment type="catalytic activity">
    <reaction evidence="2 14">
        <text>adenosylcob(III)inamide phosphate + GTP + H(+) = adenosylcob(III)inamide-GDP + diphosphate</text>
        <dbReference type="Rhea" id="RHEA:22712"/>
        <dbReference type="ChEBI" id="CHEBI:15378"/>
        <dbReference type="ChEBI" id="CHEBI:33019"/>
        <dbReference type="ChEBI" id="CHEBI:37565"/>
        <dbReference type="ChEBI" id="CHEBI:58502"/>
        <dbReference type="ChEBI" id="CHEBI:60487"/>
        <dbReference type="EC" id="2.7.7.62"/>
    </reaction>
</comment>
<dbReference type="InterPro" id="IPR027417">
    <property type="entry name" value="P-loop_NTPase"/>
</dbReference>
<evidence type="ECO:0000256" key="8">
    <source>
        <dbReference type="ARBA" id="ARBA00022573"/>
    </source>
</evidence>
<protein>
    <recommendedName>
        <fullName evidence="14">Bifunctional adenosylcobalamin biosynthesis protein</fullName>
        <ecNumber evidence="14">2.7.1.156</ecNumber>
        <ecNumber evidence="14">2.7.7.62</ecNumber>
    </recommendedName>
</protein>
<comment type="catalytic activity">
    <reaction evidence="1 14">
        <text>adenosylcob(III)inamide + ATP = adenosylcob(III)inamide phosphate + ADP + H(+)</text>
        <dbReference type="Rhea" id="RHEA:15769"/>
        <dbReference type="ChEBI" id="CHEBI:2480"/>
        <dbReference type="ChEBI" id="CHEBI:15378"/>
        <dbReference type="ChEBI" id="CHEBI:30616"/>
        <dbReference type="ChEBI" id="CHEBI:58502"/>
        <dbReference type="ChEBI" id="CHEBI:456216"/>
        <dbReference type="EC" id="2.7.1.156"/>
    </reaction>
</comment>
<evidence type="ECO:0000256" key="10">
    <source>
        <dbReference type="ARBA" id="ARBA00022741"/>
    </source>
</evidence>
<proteinExistence type="inferred from homology"/>
<dbReference type="NCBIfam" id="NF004469">
    <property type="entry name" value="PRK05800.1"/>
    <property type="match status" value="1"/>
</dbReference>
<keyword evidence="10 14" id="KW-0547">Nucleotide-binding</keyword>
<comment type="function">
    <text evidence="4 14">Catalyzes ATP-dependent phosphorylation of adenosylcobinamide and addition of GMP to adenosylcobinamide phosphate.</text>
</comment>
<evidence type="ECO:0000256" key="2">
    <source>
        <dbReference type="ARBA" id="ARBA00000711"/>
    </source>
</evidence>
<organism evidence="17 18">
    <name type="scientific">Marimonas arenosa</name>
    <dbReference type="NCBI Taxonomy" id="1795305"/>
    <lineage>
        <taxon>Bacteria</taxon>
        <taxon>Pseudomonadati</taxon>
        <taxon>Pseudomonadota</taxon>
        <taxon>Alphaproteobacteria</taxon>
        <taxon>Rhodobacterales</taxon>
        <taxon>Paracoccaceae</taxon>
        <taxon>Marimonas</taxon>
    </lineage>
</organism>
<dbReference type="PANTHER" id="PTHR34848">
    <property type="match status" value="1"/>
</dbReference>
<evidence type="ECO:0000256" key="7">
    <source>
        <dbReference type="ARBA" id="ARBA00007490"/>
    </source>
</evidence>
<keyword evidence="12 14" id="KW-0067">ATP-binding</keyword>
<dbReference type="RefSeq" id="WP_306737453.1">
    <property type="nucleotide sequence ID" value="NZ_JANHAX010000007.1"/>
</dbReference>
<keyword evidence="13 14" id="KW-0342">GTP-binding</keyword>
<comment type="pathway">
    <text evidence="6 14">Cofactor biosynthesis; adenosylcobalamin biosynthesis; adenosylcobalamin from cob(II)yrinate a,c-diamide: step 5/7.</text>
</comment>
<evidence type="ECO:0000256" key="6">
    <source>
        <dbReference type="ARBA" id="ARBA00005159"/>
    </source>
</evidence>
<feature type="binding site" evidence="16">
    <location>
        <begin position="35"/>
        <end position="37"/>
    </location>
    <ligand>
        <name>GTP</name>
        <dbReference type="ChEBI" id="CHEBI:37565"/>
    </ligand>
</feature>
<evidence type="ECO:0000313" key="17">
    <source>
        <dbReference type="EMBL" id="MDQ2092151.1"/>
    </source>
</evidence>
<keyword evidence="8 14" id="KW-0169">Cobalamin biosynthesis</keyword>
<evidence type="ECO:0000256" key="11">
    <source>
        <dbReference type="ARBA" id="ARBA00022777"/>
    </source>
</evidence>
<dbReference type="PIRSF" id="PIRSF006135">
    <property type="entry name" value="CobU"/>
    <property type="match status" value="1"/>
</dbReference>
<evidence type="ECO:0000256" key="4">
    <source>
        <dbReference type="ARBA" id="ARBA00003889"/>
    </source>
</evidence>
<keyword evidence="17" id="KW-0548">Nucleotidyltransferase</keyword>
<gene>
    <name evidence="17" type="primary">cobU</name>
    <name evidence="17" type="ORF">NO357_19790</name>
</gene>
<feature type="binding site" evidence="16">
    <location>
        <position position="84"/>
    </location>
    <ligand>
        <name>GTP</name>
        <dbReference type="ChEBI" id="CHEBI:37565"/>
    </ligand>
</feature>
<feature type="binding site" evidence="16">
    <location>
        <begin position="52"/>
        <end position="55"/>
    </location>
    <ligand>
        <name>GTP</name>
        <dbReference type="ChEBI" id="CHEBI:37565"/>
    </ligand>
</feature>
<comment type="catalytic activity">
    <reaction evidence="3">
        <text>adenosylcob(III)inamide + GTP = adenosylcob(III)inamide phosphate + GDP + H(+)</text>
        <dbReference type="Rhea" id="RHEA:15765"/>
        <dbReference type="ChEBI" id="CHEBI:2480"/>
        <dbReference type="ChEBI" id="CHEBI:15378"/>
        <dbReference type="ChEBI" id="CHEBI:37565"/>
        <dbReference type="ChEBI" id="CHEBI:58189"/>
        <dbReference type="ChEBI" id="CHEBI:58502"/>
        <dbReference type="EC" id="2.7.1.156"/>
    </reaction>
</comment>
<evidence type="ECO:0000256" key="3">
    <source>
        <dbReference type="ARBA" id="ARBA00001522"/>
    </source>
</evidence>
<comment type="pathway">
    <text evidence="5 14">Cofactor biosynthesis; adenosylcobalamin biosynthesis; adenosylcobalamin from cob(II)yrinate a,c-diamide: step 6/7.</text>
</comment>
<dbReference type="GO" id="GO:0009236">
    <property type="term" value="P:cobalamin biosynthetic process"/>
    <property type="evidence" value="ECO:0007669"/>
    <property type="project" value="UniProtKB-UniRule"/>
</dbReference>
<dbReference type="GO" id="GO:0043752">
    <property type="term" value="F:adenosylcobinamide kinase activity"/>
    <property type="evidence" value="ECO:0007669"/>
    <property type="project" value="UniProtKB-EC"/>
</dbReference>
<dbReference type="AlphaFoldDB" id="A0AAE4B818"/>
<dbReference type="Gene3D" id="3.40.50.300">
    <property type="entry name" value="P-loop containing nucleotide triphosphate hydrolases"/>
    <property type="match status" value="1"/>
</dbReference>
<dbReference type="Pfam" id="PF02283">
    <property type="entry name" value="CobU"/>
    <property type="match status" value="1"/>
</dbReference>
<evidence type="ECO:0000256" key="13">
    <source>
        <dbReference type="ARBA" id="ARBA00023134"/>
    </source>
</evidence>
<evidence type="ECO:0000256" key="9">
    <source>
        <dbReference type="ARBA" id="ARBA00022679"/>
    </source>
</evidence>
<dbReference type="Proteomes" id="UP001226762">
    <property type="component" value="Unassembled WGS sequence"/>
</dbReference>
<reference evidence="17" key="2">
    <citation type="submission" date="2023-02" db="EMBL/GenBank/DDBJ databases">
        <title>'Rhodoalgimonas zhirmunskyi' gen. nov., isolated from a red alga.</title>
        <authorList>
            <person name="Nedashkovskaya O.I."/>
            <person name="Otstavnykh N.Y."/>
            <person name="Bystritskaya E.P."/>
            <person name="Balabanova L.A."/>
            <person name="Isaeva M.P."/>
        </authorList>
    </citation>
    <scope>NUCLEOTIDE SEQUENCE</scope>
    <source>
        <strain evidence="17">KCTC 52189</strain>
    </source>
</reference>
<dbReference type="SUPFAM" id="SSF52540">
    <property type="entry name" value="P-loop containing nucleoside triphosphate hydrolases"/>
    <property type="match status" value="1"/>
</dbReference>
<evidence type="ECO:0000313" key="18">
    <source>
        <dbReference type="Proteomes" id="UP001226762"/>
    </source>
</evidence>
<reference evidence="17" key="1">
    <citation type="submission" date="2022-07" db="EMBL/GenBank/DDBJ databases">
        <authorList>
            <person name="Otstavnykh N."/>
            <person name="Isaeva M."/>
            <person name="Bystritskaya E."/>
        </authorList>
    </citation>
    <scope>NUCLEOTIDE SEQUENCE</scope>
    <source>
        <strain evidence="17">KCTC 52189</strain>
    </source>
</reference>
<dbReference type="GO" id="GO:0005524">
    <property type="term" value="F:ATP binding"/>
    <property type="evidence" value="ECO:0007669"/>
    <property type="project" value="UniProtKB-UniRule"/>
</dbReference>
<sequence>MAAQLTLVLGGIASGKSAHAEGLVRAVGKPMIYLATAEPGDAEMQAKISRHRTARGAGWDTIEEPLAVAKRLRDAPAQHAILFDCATMWLTNHLLADHDLAAEQAGLLDALAACSSDLVIVSNEVGLAGVPENALARRFANAQGTLNRGLAAAADRVDLVTAGLAQTLKGAR</sequence>
<feature type="binding site" evidence="16">
    <location>
        <begin position="10"/>
        <end position="17"/>
    </location>
    <ligand>
        <name>GTP</name>
        <dbReference type="ChEBI" id="CHEBI:37565"/>
    </ligand>
</feature>
<keyword evidence="9 14" id="KW-0808">Transferase</keyword>
<dbReference type="EC" id="2.7.1.156" evidence="14"/>
<dbReference type="CDD" id="cd00544">
    <property type="entry name" value="CobU"/>
    <property type="match status" value="1"/>
</dbReference>
<evidence type="ECO:0000256" key="14">
    <source>
        <dbReference type="PIRNR" id="PIRNR006135"/>
    </source>
</evidence>
<feature type="binding site" evidence="16">
    <location>
        <position position="63"/>
    </location>
    <ligand>
        <name>GTP</name>
        <dbReference type="ChEBI" id="CHEBI:37565"/>
    </ligand>
</feature>
<keyword evidence="18" id="KW-1185">Reference proteome</keyword>
<evidence type="ECO:0000256" key="1">
    <source>
        <dbReference type="ARBA" id="ARBA00000312"/>
    </source>
</evidence>